<dbReference type="Gene3D" id="3.40.50.10490">
    <property type="entry name" value="Glucose-6-phosphate isomerase like protein, domain 1"/>
    <property type="match status" value="1"/>
</dbReference>
<proteinExistence type="predicted"/>
<evidence type="ECO:0000259" key="1">
    <source>
        <dbReference type="PROSITE" id="PS51464"/>
    </source>
</evidence>
<protein>
    <submittedName>
        <fullName evidence="2">SIS domain-containing protein</fullName>
    </submittedName>
</protein>
<evidence type="ECO:0000313" key="2">
    <source>
        <dbReference type="EMBL" id="MDH8677341.1"/>
    </source>
</evidence>
<comment type="caution">
    <text evidence="2">The sequence shown here is derived from an EMBL/GenBank/DDBJ whole genome shotgun (WGS) entry which is preliminary data.</text>
</comment>
<dbReference type="PANTHER" id="PTHR42745:SF1">
    <property type="entry name" value="ARABINOSE 5-PHOSPHATE ISOMERASE KDSD"/>
    <property type="match status" value="1"/>
</dbReference>
<accession>A0ABT6NA99</accession>
<evidence type="ECO:0000313" key="3">
    <source>
        <dbReference type="Proteomes" id="UP001158045"/>
    </source>
</evidence>
<dbReference type="SUPFAM" id="SSF53697">
    <property type="entry name" value="SIS domain"/>
    <property type="match status" value="1"/>
</dbReference>
<dbReference type="InterPro" id="IPR035474">
    <property type="entry name" value="SIS_Kpsf"/>
</dbReference>
<dbReference type="CDD" id="cd05014">
    <property type="entry name" value="SIS_Kpsf"/>
    <property type="match status" value="1"/>
</dbReference>
<dbReference type="InterPro" id="IPR050986">
    <property type="entry name" value="GutQ/KpsF_isomerases"/>
</dbReference>
<dbReference type="InterPro" id="IPR046348">
    <property type="entry name" value="SIS_dom_sf"/>
</dbReference>
<gene>
    <name evidence="2" type="ORF">QE109_04230</name>
</gene>
<sequence>MNYTERVNRSIKIERDAINELLESAGVNYDQICSMILACSGKLVFIGVGKSGHIGKKLAATFSSTGTPSFFVHATEAVHGDLGMIQDKDIAILISNSGNTMEILNTIPTLRKIGCKTIAFTSGEKSELAKQCDYAIVYPSLPEADHLKLAPTTSSTMTLVIGDAIACALSEARAFKSEDFLLYHPAGSLGKKLKEETGK</sequence>
<keyword evidence="3" id="KW-1185">Reference proteome</keyword>
<feature type="domain" description="SIS" evidence="1">
    <location>
        <begin position="32"/>
        <end position="175"/>
    </location>
</feature>
<dbReference type="InterPro" id="IPR001347">
    <property type="entry name" value="SIS_dom"/>
</dbReference>
<dbReference type="EMBL" id="JARYZI010000002">
    <property type="protein sequence ID" value="MDH8677341.1"/>
    <property type="molecule type" value="Genomic_DNA"/>
</dbReference>
<dbReference type="PANTHER" id="PTHR42745">
    <property type="match status" value="1"/>
</dbReference>
<name>A0ABT6NA99_9FIRM</name>
<dbReference type="PROSITE" id="PS51464">
    <property type="entry name" value="SIS"/>
    <property type="match status" value="1"/>
</dbReference>
<organism evidence="2 3">
    <name type="scientific">Fusibacter bizertensis</name>
    <dbReference type="NCBI Taxonomy" id="1488331"/>
    <lineage>
        <taxon>Bacteria</taxon>
        <taxon>Bacillati</taxon>
        <taxon>Bacillota</taxon>
        <taxon>Clostridia</taxon>
        <taxon>Eubacteriales</taxon>
        <taxon>Eubacteriales Family XII. Incertae Sedis</taxon>
        <taxon>Fusibacter</taxon>
    </lineage>
</organism>
<dbReference type="Proteomes" id="UP001158045">
    <property type="component" value="Unassembled WGS sequence"/>
</dbReference>
<reference evidence="2 3" key="1">
    <citation type="submission" date="2023-04" db="EMBL/GenBank/DDBJ databases">
        <title>Fusibacter bizertensis strain WBS, isolated from littoral bottom sediments of the Arctic seas - biochemical and genomic analysis.</title>
        <authorList>
            <person name="Brioukhanov A.L."/>
        </authorList>
    </citation>
    <scope>NUCLEOTIDE SEQUENCE [LARGE SCALE GENOMIC DNA]</scope>
    <source>
        <strain evidence="2 3">WBS</strain>
    </source>
</reference>
<dbReference type="Pfam" id="PF01380">
    <property type="entry name" value="SIS"/>
    <property type="match status" value="1"/>
</dbReference>
<dbReference type="RefSeq" id="WP_281093152.1">
    <property type="nucleotide sequence ID" value="NZ_JARYZI010000002.1"/>
</dbReference>